<dbReference type="GO" id="GO:0005634">
    <property type="term" value="C:nucleus"/>
    <property type="evidence" value="ECO:0007669"/>
    <property type="project" value="TreeGrafter"/>
</dbReference>
<dbReference type="GO" id="GO:0000977">
    <property type="term" value="F:RNA polymerase II transcription regulatory region sequence-specific DNA binding"/>
    <property type="evidence" value="ECO:0007669"/>
    <property type="project" value="TreeGrafter"/>
</dbReference>
<evidence type="ECO:0000259" key="1">
    <source>
        <dbReference type="Pfam" id="PF23209"/>
    </source>
</evidence>
<proteinExistence type="predicted"/>
<dbReference type="Proteomes" id="UP001179952">
    <property type="component" value="Unassembled WGS sequence"/>
</dbReference>
<name>A0AAV9B378_ACOGR</name>
<keyword evidence="3" id="KW-1185">Reference proteome</keyword>
<dbReference type="GO" id="GO:0045944">
    <property type="term" value="P:positive regulation of transcription by RNA polymerase II"/>
    <property type="evidence" value="ECO:0007669"/>
    <property type="project" value="TreeGrafter"/>
</dbReference>
<dbReference type="InterPro" id="IPR056511">
    <property type="entry name" value="IDM1_C"/>
</dbReference>
<dbReference type="Pfam" id="PF23209">
    <property type="entry name" value="IDM1_C"/>
    <property type="match status" value="1"/>
</dbReference>
<comment type="caution">
    <text evidence="2">The sequence shown here is derived from an EMBL/GenBank/DDBJ whole genome shotgun (WGS) entry which is preliminary data.</text>
</comment>
<reference evidence="2" key="1">
    <citation type="journal article" date="2023" name="Nat. Commun.">
        <title>Diploid and tetraploid genomes of Acorus and the evolution of monocots.</title>
        <authorList>
            <person name="Ma L."/>
            <person name="Liu K.W."/>
            <person name="Li Z."/>
            <person name="Hsiao Y.Y."/>
            <person name="Qi Y."/>
            <person name="Fu T."/>
            <person name="Tang G.D."/>
            <person name="Zhang D."/>
            <person name="Sun W.H."/>
            <person name="Liu D.K."/>
            <person name="Li Y."/>
            <person name="Chen G.Z."/>
            <person name="Liu X.D."/>
            <person name="Liao X.Y."/>
            <person name="Jiang Y.T."/>
            <person name="Yu X."/>
            <person name="Hao Y."/>
            <person name="Huang J."/>
            <person name="Zhao X.W."/>
            <person name="Ke S."/>
            <person name="Chen Y.Y."/>
            <person name="Wu W.L."/>
            <person name="Hsu J.L."/>
            <person name="Lin Y.F."/>
            <person name="Huang M.D."/>
            <person name="Li C.Y."/>
            <person name="Huang L."/>
            <person name="Wang Z.W."/>
            <person name="Zhao X."/>
            <person name="Zhong W.Y."/>
            <person name="Peng D.H."/>
            <person name="Ahmad S."/>
            <person name="Lan S."/>
            <person name="Zhang J.S."/>
            <person name="Tsai W.C."/>
            <person name="Van de Peer Y."/>
            <person name="Liu Z.J."/>
        </authorList>
    </citation>
    <scope>NUCLEOTIDE SEQUENCE</scope>
    <source>
        <strain evidence="2">SCP</strain>
    </source>
</reference>
<reference evidence="2" key="2">
    <citation type="submission" date="2023-06" db="EMBL/GenBank/DDBJ databases">
        <authorList>
            <person name="Ma L."/>
            <person name="Liu K.-W."/>
            <person name="Li Z."/>
            <person name="Hsiao Y.-Y."/>
            <person name="Qi Y."/>
            <person name="Fu T."/>
            <person name="Tang G."/>
            <person name="Zhang D."/>
            <person name="Sun W.-H."/>
            <person name="Liu D.-K."/>
            <person name="Li Y."/>
            <person name="Chen G.-Z."/>
            <person name="Liu X.-D."/>
            <person name="Liao X.-Y."/>
            <person name="Jiang Y.-T."/>
            <person name="Yu X."/>
            <person name="Hao Y."/>
            <person name="Huang J."/>
            <person name="Zhao X.-W."/>
            <person name="Ke S."/>
            <person name="Chen Y.-Y."/>
            <person name="Wu W.-L."/>
            <person name="Hsu J.-L."/>
            <person name="Lin Y.-F."/>
            <person name="Huang M.-D."/>
            <person name="Li C.-Y."/>
            <person name="Huang L."/>
            <person name="Wang Z.-W."/>
            <person name="Zhao X."/>
            <person name="Zhong W.-Y."/>
            <person name="Peng D.-H."/>
            <person name="Ahmad S."/>
            <person name="Lan S."/>
            <person name="Zhang J.-S."/>
            <person name="Tsai W.-C."/>
            <person name="Van De Peer Y."/>
            <person name="Liu Z.-J."/>
        </authorList>
    </citation>
    <scope>NUCLEOTIDE SEQUENCE</scope>
    <source>
        <strain evidence="2">SCP</strain>
        <tissue evidence="2">Leaves</tissue>
    </source>
</reference>
<dbReference type="GO" id="GO:0003682">
    <property type="term" value="F:chromatin binding"/>
    <property type="evidence" value="ECO:0007669"/>
    <property type="project" value="TreeGrafter"/>
</dbReference>
<dbReference type="PANTHER" id="PTHR47025">
    <property type="entry name" value="AUTOIMMUNE REGULATOR"/>
    <property type="match status" value="1"/>
</dbReference>
<dbReference type="GO" id="GO:0042393">
    <property type="term" value="F:histone binding"/>
    <property type="evidence" value="ECO:0007669"/>
    <property type="project" value="TreeGrafter"/>
</dbReference>
<dbReference type="InterPro" id="IPR016181">
    <property type="entry name" value="Acyl_CoA_acyltransferase"/>
</dbReference>
<organism evidence="2 3">
    <name type="scientific">Acorus gramineus</name>
    <name type="common">Dwarf sweet flag</name>
    <dbReference type="NCBI Taxonomy" id="55184"/>
    <lineage>
        <taxon>Eukaryota</taxon>
        <taxon>Viridiplantae</taxon>
        <taxon>Streptophyta</taxon>
        <taxon>Embryophyta</taxon>
        <taxon>Tracheophyta</taxon>
        <taxon>Spermatophyta</taxon>
        <taxon>Magnoliopsida</taxon>
        <taxon>Liliopsida</taxon>
        <taxon>Acoraceae</taxon>
        <taxon>Acorus</taxon>
    </lineage>
</organism>
<feature type="domain" description="Increased DNA methylation 1 C-terminal" evidence="1">
    <location>
        <begin position="40"/>
        <end position="125"/>
    </location>
</feature>
<dbReference type="Gene3D" id="3.40.630.30">
    <property type="match status" value="1"/>
</dbReference>
<sequence>MDLRDKCRGAADALEPIIKECFYPITVHSGFDIIPPMVCGSFVLSVALLRIFGKVAELPLVATKKEYQRKGFFRCLLSSIEEALTLLNVDTIVVPAAEDASSIWTDKLGFHRVTDEQKQQQQQSTAAVLGMIYVKP</sequence>
<accession>A0AAV9B378</accession>
<dbReference type="EMBL" id="JAUJYN010000005">
    <property type="protein sequence ID" value="KAK1270781.1"/>
    <property type="molecule type" value="Genomic_DNA"/>
</dbReference>
<dbReference type="AlphaFoldDB" id="A0AAV9B378"/>
<dbReference type="PANTHER" id="PTHR47025:SF7">
    <property type="entry name" value="ACYL-COA N-ACYLTRANSFERASE WITH RING_FYVE_PHD-TYPE ZINC FINGER DOMAIN-CONTAINING PROTEIN"/>
    <property type="match status" value="1"/>
</dbReference>
<evidence type="ECO:0000313" key="3">
    <source>
        <dbReference type="Proteomes" id="UP001179952"/>
    </source>
</evidence>
<protein>
    <recommendedName>
        <fullName evidence="1">Increased DNA methylation 1 C-terminal domain-containing protein</fullName>
    </recommendedName>
</protein>
<evidence type="ECO:0000313" key="2">
    <source>
        <dbReference type="EMBL" id="KAK1270781.1"/>
    </source>
</evidence>
<gene>
    <name evidence="2" type="ORF">QJS04_geneDACA022360</name>
</gene>
<dbReference type="SUPFAM" id="SSF55729">
    <property type="entry name" value="Acyl-CoA N-acyltransferases (Nat)"/>
    <property type="match status" value="1"/>
</dbReference>